<gene>
    <name evidence="3" type="primary">Cspg5</name>
    <name evidence="3" type="ORF">ALELAT_R15131</name>
</gene>
<proteinExistence type="predicted"/>
<dbReference type="PANTHER" id="PTHR15381">
    <property type="entry name" value="CHONDROITIN SULFATE PROTEOGLYCAN 5 -RELATED"/>
    <property type="match status" value="1"/>
</dbReference>
<dbReference type="GO" id="GO:0048858">
    <property type="term" value="P:cell projection morphogenesis"/>
    <property type="evidence" value="ECO:0007669"/>
    <property type="project" value="TreeGrafter"/>
</dbReference>
<evidence type="ECO:0000313" key="4">
    <source>
        <dbReference type="Proteomes" id="UP000562322"/>
    </source>
</evidence>
<protein>
    <submittedName>
        <fullName evidence="3">CSPG5 protein</fullName>
    </submittedName>
</protein>
<feature type="non-terminal residue" evidence="3">
    <location>
        <position position="1"/>
    </location>
</feature>
<dbReference type="OrthoDB" id="9117615at2759"/>
<evidence type="ECO:0000259" key="2">
    <source>
        <dbReference type="Pfam" id="PF06567"/>
    </source>
</evidence>
<feature type="compositionally biased region" description="Basic and acidic residues" evidence="1">
    <location>
        <begin position="53"/>
        <end position="70"/>
    </location>
</feature>
<dbReference type="Proteomes" id="UP000562322">
    <property type="component" value="Unassembled WGS sequence"/>
</dbReference>
<organism evidence="3 4">
    <name type="scientific">Alectura lathami</name>
    <name type="common">Australian brush turkey</name>
    <dbReference type="NCBI Taxonomy" id="81907"/>
    <lineage>
        <taxon>Eukaryota</taxon>
        <taxon>Metazoa</taxon>
        <taxon>Chordata</taxon>
        <taxon>Craniata</taxon>
        <taxon>Vertebrata</taxon>
        <taxon>Euteleostomi</taxon>
        <taxon>Archelosauria</taxon>
        <taxon>Archosauria</taxon>
        <taxon>Dinosauria</taxon>
        <taxon>Saurischia</taxon>
        <taxon>Theropoda</taxon>
        <taxon>Coelurosauria</taxon>
        <taxon>Aves</taxon>
        <taxon>Neognathae</taxon>
        <taxon>Galloanserae</taxon>
        <taxon>Galliformes</taxon>
        <taxon>Megapodiidae</taxon>
        <taxon>Alectura</taxon>
    </lineage>
</organism>
<evidence type="ECO:0000256" key="1">
    <source>
        <dbReference type="SAM" id="MobiDB-lite"/>
    </source>
</evidence>
<dbReference type="Pfam" id="PF06567">
    <property type="entry name" value="Neural_ProG_Cyt"/>
    <property type="match status" value="1"/>
</dbReference>
<dbReference type="InterPro" id="IPR009505">
    <property type="entry name" value="Neural_ProG_Cyt"/>
</dbReference>
<feature type="domain" description="Neural chondroitin sulphate proteoglycan cytoplasmic" evidence="2">
    <location>
        <begin position="47"/>
        <end position="99"/>
    </location>
</feature>
<name>A0A7L0W6M5_ALELA</name>
<keyword evidence="4" id="KW-1185">Reference proteome</keyword>
<feature type="non-terminal residue" evidence="3">
    <location>
        <position position="100"/>
    </location>
</feature>
<evidence type="ECO:0000313" key="3">
    <source>
        <dbReference type="EMBL" id="NXL86949.1"/>
    </source>
</evidence>
<comment type="caution">
    <text evidence="3">The sequence shown here is derived from an EMBL/GenBank/DDBJ whole genome shotgun (WGS) entry which is preliminary data.</text>
</comment>
<dbReference type="EMBL" id="VXAV01003847">
    <property type="protein sequence ID" value="NXL86949.1"/>
    <property type="molecule type" value="Genomic_DNA"/>
</dbReference>
<dbReference type="AlphaFoldDB" id="A0A7L0W6M5"/>
<feature type="region of interest" description="Disordered" evidence="1">
    <location>
        <begin position="21"/>
        <end position="100"/>
    </location>
</feature>
<accession>A0A7L0W6M5</accession>
<sequence length="100" mass="10556">MLTVFFAKKLYLLKTENSKLRKTNCPRRGGPGGSLAPEPSPPDPLLSCQDDPGAPHKLQDPLKPSLKDEEPLSILSAAPEEGSKGEPGGCGVPCLHNNLG</sequence>
<dbReference type="GO" id="GO:0045202">
    <property type="term" value="C:synapse"/>
    <property type="evidence" value="ECO:0007669"/>
    <property type="project" value="TreeGrafter"/>
</dbReference>
<dbReference type="PANTHER" id="PTHR15381:SF1">
    <property type="entry name" value="CHONDROITIN SULFATE PROTEOGLYCAN 5"/>
    <property type="match status" value="1"/>
</dbReference>
<reference evidence="3 4" key="1">
    <citation type="submission" date="2019-09" db="EMBL/GenBank/DDBJ databases">
        <title>Bird 10,000 Genomes (B10K) Project - Family phase.</title>
        <authorList>
            <person name="Zhang G."/>
        </authorList>
    </citation>
    <scope>NUCLEOTIDE SEQUENCE [LARGE SCALE GENOMIC DNA]</scope>
    <source>
        <strain evidence="3">B10K-DU-001-39</strain>
        <tissue evidence="3">Muscle</tissue>
    </source>
</reference>